<reference evidence="1" key="2">
    <citation type="submission" date="2025-08" db="UniProtKB">
        <authorList>
            <consortium name="Ensembl"/>
        </authorList>
    </citation>
    <scope>IDENTIFICATION</scope>
</reference>
<protein>
    <submittedName>
        <fullName evidence="1">Uncharacterized protein</fullName>
    </submittedName>
</protein>
<keyword evidence="2" id="KW-1185">Reference proteome</keyword>
<reference evidence="1 2" key="1">
    <citation type="submission" date="2013-03" db="EMBL/GenBank/DDBJ databases">
        <authorList>
            <person name="Warren W."/>
            <person name="Wilson R.K."/>
        </authorList>
    </citation>
    <scope>NUCLEOTIDE SEQUENCE</scope>
</reference>
<organism evidence="1 2">
    <name type="scientific">Macaca fascicularis</name>
    <name type="common">Crab-eating macaque</name>
    <name type="synonym">Cynomolgus monkey</name>
    <dbReference type="NCBI Taxonomy" id="9541"/>
    <lineage>
        <taxon>Eukaryota</taxon>
        <taxon>Metazoa</taxon>
        <taxon>Chordata</taxon>
        <taxon>Craniata</taxon>
        <taxon>Vertebrata</taxon>
        <taxon>Euteleostomi</taxon>
        <taxon>Mammalia</taxon>
        <taxon>Eutheria</taxon>
        <taxon>Euarchontoglires</taxon>
        <taxon>Primates</taxon>
        <taxon>Haplorrhini</taxon>
        <taxon>Catarrhini</taxon>
        <taxon>Cercopithecidae</taxon>
        <taxon>Cercopithecinae</taxon>
        <taxon>Macaca</taxon>
    </lineage>
</organism>
<proteinExistence type="predicted"/>
<dbReference type="Ensembl" id="ENSMFAT00000093399.1">
    <property type="protein sequence ID" value="ENSMFAP00000059670.1"/>
    <property type="gene ID" value="ENSMFAG00000061337.1"/>
</dbReference>
<accession>A0A7N9D510</accession>
<dbReference type="PRINTS" id="PR02045">
    <property type="entry name" value="F138DOMAIN"/>
</dbReference>
<dbReference type="AlphaFoldDB" id="A0A7N9D510"/>
<dbReference type="PANTHER" id="PTHR12138:SF162">
    <property type="entry name" value="CHROMOSOME UNDETERMINED SCAFFOLD_275, WHOLE GENOME SHOTGUN SEQUENCE"/>
    <property type="match status" value="1"/>
</dbReference>
<dbReference type="Proteomes" id="UP000233100">
    <property type="component" value="Chromosome 19"/>
</dbReference>
<evidence type="ECO:0000313" key="2">
    <source>
        <dbReference type="Proteomes" id="UP000233100"/>
    </source>
</evidence>
<evidence type="ECO:0000313" key="1">
    <source>
        <dbReference type="Ensembl" id="ENSMFAP00000059670.1"/>
    </source>
</evidence>
<name>A0A7N9D510_MACFA</name>
<reference evidence="1" key="3">
    <citation type="submission" date="2025-09" db="UniProtKB">
        <authorList>
            <consortium name="Ensembl"/>
        </authorList>
    </citation>
    <scope>IDENTIFICATION</scope>
</reference>
<sequence>MYRKTVRRGAGEIKTLTEQEMVWARLTDFLCLFSRWSLALLPRLECNGAILAHCSLHLPDSSDSPASASRVARTTGTCPHARLIFVCFFVCFVLFFETESCSVTQAGVQWHNIRSLQPPPPKFKHCFSCLNLLSSWDYRRVPPHLANFCIFVEIGFHHIAQAGLELVTSGDLPASPPKVLGLQA</sequence>
<dbReference type="GeneTree" id="ENSGT00940000161627"/>
<dbReference type="PANTHER" id="PTHR12138">
    <property type="entry name" value="PRIMATE-EXPANDED PROTEIN FAMILY"/>
    <property type="match status" value="1"/>
</dbReference>